<feature type="region of interest" description="Disordered" evidence="6">
    <location>
        <begin position="1012"/>
        <end position="1081"/>
    </location>
</feature>
<comment type="subcellular location">
    <subcellularLocation>
        <location evidence="1">Nucleus</location>
    </subcellularLocation>
</comment>
<keyword evidence="7" id="KW-1185">Reference proteome</keyword>
<evidence type="ECO:0000313" key="7">
    <source>
        <dbReference type="Proteomes" id="UP000694924"/>
    </source>
</evidence>
<evidence type="ECO:0000256" key="1">
    <source>
        <dbReference type="ARBA" id="ARBA00004123"/>
    </source>
</evidence>
<accession>A0ABM1JFR5</accession>
<evidence type="ECO:0000256" key="4">
    <source>
        <dbReference type="ARBA" id="ARBA00023242"/>
    </source>
</evidence>
<dbReference type="GeneID" id="107074409"/>
<keyword evidence="4" id="KW-0539">Nucleus</keyword>
<dbReference type="Proteomes" id="UP000694924">
    <property type="component" value="Unplaced"/>
</dbReference>
<comment type="similarity">
    <text evidence="5">Belongs to the Fanconi anemia protein FANCD2 family.</text>
</comment>
<keyword evidence="2" id="KW-1017">Isopeptide bond</keyword>
<sequence>MDDNTELIDTVLDCINNLTLGTEYLNDYKDKVLEMLNKHLKTNLIPSIAKFILSDCTTVEAYKKVLCVLRNLDMQPLHGEQLEDCYKSQTILFQNIKMNILLSKDMVSAALTIIKKVTKDPKPMDIILLLLISSTGSSRRKNVDTILKQHVRSGFYRLSLLQLLYNNYKEVVRDLQSSALQLASNLLKAEERIYVDFAIEWLRLQFLSQKDAIHKQRKIIEKLILLMGNNDQTVRNALKVLCKMAEGKEEKEYLYKHCNHLRILLEKIDHFGIEEVGTLNDLLHSLCSSTLADTLRDDLFIVLQKQLSAIKPQIKCKGVLAAVMAIKHMACKPDSHTSARNLFKKVLHAVKSYPRLQALFYDQLAQVISQTESINEEFLQNVAAYLQEELVSTYMINKSDYNGELIPKFGLNNLDDEPQNLVLNFGNKKCGAIVAITFRLLKTCYMKLSENGDLEAIDSLLGCSILMPDNFDMPEPLTIDLVISCINWFREIISGFVTQSQPLLKKQVLTRLNDLMSLQGELSPMLSLCDPKYQPPPCYFHYFPPPPFVKVEKTIKKKGKKKSLEKTLNTCGEQGSWEMGSTLCFKNPAYFRKLDAKIIHLLDFKLNLHASPTIESISISQICFIVKEVLGMFENDLNEAFVKDIINLLPKICEKLHEIVEELREEDVDDKREAARLILCLLAKVFNWKEFHSAIYNPLLREGLKILACQQNDTNLSLKSCKELVTESCKYIESLSDIATRISISVALITTNQSVMKHSESYMLEHKDRNAKMAFGFLSLDWPKDKHAGPSYKAAVTTLIKSWIDYELSPLNTITMLLEWLPNEVTKLEKSNDYLNRLPSISRNNFHLLYKKIFDGMIKGVKISLSKATRDPERIQIWLDVGTNVQKMVQICKTLKTKTNILIFLRCMPLLLRLFLNSGIPILEHNLKYQSDDITKSVKLMQVGTKYLHAVCCDGMEKKDTILSKHIPAAKSVLERLVYSVKGMFVLNNSSTAFWMGNLLNKNLEGQEILSQATSSEETTLPSVDSITNETSNISSEVLESDSSNEEKSIENMEDCDDDGDGDDDDNDDNDDNDDDDDEQI</sequence>
<dbReference type="PANTHER" id="PTHR32086">
    <property type="entry name" value="FANCONI ANEMIA GROUP D2 PROTEIN"/>
    <property type="match status" value="1"/>
</dbReference>
<dbReference type="RefSeq" id="XP_015191303.1">
    <property type="nucleotide sequence ID" value="XM_015335817.1"/>
</dbReference>
<dbReference type="InterPro" id="IPR029448">
    <property type="entry name" value="FANCD2"/>
</dbReference>
<evidence type="ECO:0000256" key="5">
    <source>
        <dbReference type="ARBA" id="ARBA00093456"/>
    </source>
</evidence>
<organism evidence="7 8">
    <name type="scientific">Polistes dominula</name>
    <name type="common">European paper wasp</name>
    <name type="synonym">Vespa dominula</name>
    <dbReference type="NCBI Taxonomy" id="743375"/>
    <lineage>
        <taxon>Eukaryota</taxon>
        <taxon>Metazoa</taxon>
        <taxon>Ecdysozoa</taxon>
        <taxon>Arthropoda</taxon>
        <taxon>Hexapoda</taxon>
        <taxon>Insecta</taxon>
        <taxon>Pterygota</taxon>
        <taxon>Neoptera</taxon>
        <taxon>Endopterygota</taxon>
        <taxon>Hymenoptera</taxon>
        <taxon>Apocrita</taxon>
        <taxon>Aculeata</taxon>
        <taxon>Vespoidea</taxon>
        <taxon>Vespidae</taxon>
        <taxon>Polistinae</taxon>
        <taxon>Polistini</taxon>
        <taxon>Polistes</taxon>
    </lineage>
</organism>
<feature type="compositionally biased region" description="Acidic residues" evidence="6">
    <location>
        <begin position="1052"/>
        <end position="1081"/>
    </location>
</feature>
<protein>
    <submittedName>
        <fullName evidence="8">Fanconi anemia group D2 protein homolog</fullName>
    </submittedName>
</protein>
<evidence type="ECO:0000256" key="6">
    <source>
        <dbReference type="SAM" id="MobiDB-lite"/>
    </source>
</evidence>
<reference evidence="8" key="1">
    <citation type="submission" date="2025-08" db="UniProtKB">
        <authorList>
            <consortium name="RefSeq"/>
        </authorList>
    </citation>
    <scope>IDENTIFICATION</scope>
    <source>
        <tissue evidence="8">Whole body</tissue>
    </source>
</reference>
<keyword evidence="3" id="KW-0832">Ubl conjugation</keyword>
<dbReference type="PANTHER" id="PTHR32086:SF0">
    <property type="entry name" value="FANCONI ANEMIA GROUP D2 PROTEIN"/>
    <property type="match status" value="1"/>
</dbReference>
<name>A0ABM1JFR5_POLDO</name>
<evidence type="ECO:0000256" key="2">
    <source>
        <dbReference type="ARBA" id="ARBA00022499"/>
    </source>
</evidence>
<proteinExistence type="inferred from homology"/>
<evidence type="ECO:0000256" key="3">
    <source>
        <dbReference type="ARBA" id="ARBA00022843"/>
    </source>
</evidence>
<gene>
    <name evidence="8" type="primary">LOC107074409</name>
</gene>
<evidence type="ECO:0000313" key="8">
    <source>
        <dbReference type="RefSeq" id="XP_015191303.1"/>
    </source>
</evidence>
<feature type="compositionally biased region" description="Polar residues" evidence="6">
    <location>
        <begin position="1012"/>
        <end position="1038"/>
    </location>
</feature>
<dbReference type="Pfam" id="PF14631">
    <property type="entry name" value="FancD2"/>
    <property type="match status" value="3"/>
</dbReference>